<feature type="domain" description="Glucose-1-phosphate adenylyltransferase/Bifunctional protein GlmU-like C-terminal hexapeptide" evidence="2">
    <location>
        <begin position="92"/>
        <end position="152"/>
    </location>
</feature>
<gene>
    <name evidence="3" type="ORF">ruthe_02732</name>
</gene>
<feature type="region of interest" description="Disordered" evidence="1">
    <location>
        <begin position="1"/>
        <end position="28"/>
    </location>
</feature>
<dbReference type="InterPro" id="IPR011004">
    <property type="entry name" value="Trimer_LpxA-like_sf"/>
</dbReference>
<dbReference type="AlphaFoldDB" id="S9RYP9"/>
<dbReference type="InterPro" id="IPR056818">
    <property type="entry name" value="GlmU/GlgC-like_hexapep"/>
</dbReference>
<dbReference type="Pfam" id="PF24894">
    <property type="entry name" value="Hexapep_GlmU"/>
    <property type="match status" value="1"/>
</dbReference>
<dbReference type="STRING" id="1123069.ruthe_02732"/>
<accession>S9RYP9</accession>
<dbReference type="Gene3D" id="2.160.10.10">
    <property type="entry name" value="Hexapeptide repeat proteins"/>
    <property type="match status" value="1"/>
</dbReference>
<keyword evidence="4" id="KW-1185">Reference proteome</keyword>
<evidence type="ECO:0000256" key="1">
    <source>
        <dbReference type="SAM" id="MobiDB-lite"/>
    </source>
</evidence>
<proteinExistence type="predicted"/>
<sequence length="177" mass="19153">MRSCSRPGRQRPRIRLDPRPGRGNGLPVPGWSRCLDTLDAFRMAWLEAERGAVDALPPTDPVLRPAGDTRLLTFEAGGLHLSAPRFAAHRPERWTVIEDSVLMPGARVAPGARLSRAIIGPGAVVPAGLCLGRDPEEDARWFRVTPGGTTLVTAAMLARRAVARMPPHLSPHPMGSR</sequence>
<dbReference type="Proteomes" id="UP000015346">
    <property type="component" value="Unassembled WGS sequence"/>
</dbReference>
<dbReference type="SUPFAM" id="SSF51161">
    <property type="entry name" value="Trimeric LpxA-like enzymes"/>
    <property type="match status" value="1"/>
</dbReference>
<reference evidence="3 4" key="1">
    <citation type="journal article" date="2013" name="Stand. Genomic Sci.">
        <title>Genome sequence of the reddish-pigmented Rubellimicrobium thermophilum type strain (DSM 16684(T)), a member of the Roseobacter clade.</title>
        <authorList>
            <person name="Fiebig A."/>
            <person name="Riedel T."/>
            <person name="Gronow S."/>
            <person name="Petersen J."/>
            <person name="Klenk H.P."/>
            <person name="Goker M."/>
        </authorList>
    </citation>
    <scope>NUCLEOTIDE SEQUENCE [LARGE SCALE GENOMIC DNA]</scope>
    <source>
        <strain evidence="3 4">DSM 16684</strain>
    </source>
</reference>
<protein>
    <recommendedName>
        <fullName evidence="2">Glucose-1-phosphate adenylyltransferase/Bifunctional protein GlmU-like C-terminal hexapeptide domain-containing protein</fullName>
    </recommendedName>
</protein>
<organism evidence="3 4">
    <name type="scientific">Rubellimicrobium thermophilum DSM 16684</name>
    <dbReference type="NCBI Taxonomy" id="1123069"/>
    <lineage>
        <taxon>Bacteria</taxon>
        <taxon>Pseudomonadati</taxon>
        <taxon>Pseudomonadota</taxon>
        <taxon>Alphaproteobacteria</taxon>
        <taxon>Rhodobacterales</taxon>
        <taxon>Roseobacteraceae</taxon>
        <taxon>Rubellimicrobium</taxon>
    </lineage>
</organism>
<dbReference type="HOGENOM" id="CLU_1516827_0_0_5"/>
<name>S9RYP9_9RHOB</name>
<evidence type="ECO:0000259" key="2">
    <source>
        <dbReference type="Pfam" id="PF24894"/>
    </source>
</evidence>
<evidence type="ECO:0000313" key="3">
    <source>
        <dbReference type="EMBL" id="EPX83115.1"/>
    </source>
</evidence>
<evidence type="ECO:0000313" key="4">
    <source>
        <dbReference type="Proteomes" id="UP000015346"/>
    </source>
</evidence>
<dbReference type="EMBL" id="AOLV01000033">
    <property type="protein sequence ID" value="EPX83115.1"/>
    <property type="molecule type" value="Genomic_DNA"/>
</dbReference>
<comment type="caution">
    <text evidence="3">The sequence shown here is derived from an EMBL/GenBank/DDBJ whole genome shotgun (WGS) entry which is preliminary data.</text>
</comment>